<dbReference type="Pfam" id="PF22588">
    <property type="entry name" value="dCache_1_like"/>
    <property type="match status" value="1"/>
</dbReference>
<evidence type="ECO:0000313" key="13">
    <source>
        <dbReference type="Proteomes" id="UP000298596"/>
    </source>
</evidence>
<dbReference type="SUPFAM" id="SSF55073">
    <property type="entry name" value="Nucleotide cyclase"/>
    <property type="match status" value="1"/>
</dbReference>
<dbReference type="Gene3D" id="3.30.70.270">
    <property type="match status" value="1"/>
</dbReference>
<evidence type="ECO:0000256" key="7">
    <source>
        <dbReference type="ARBA" id="ARBA00023012"/>
    </source>
</evidence>
<dbReference type="Gene3D" id="3.30.450.20">
    <property type="entry name" value="PAS domain"/>
    <property type="match status" value="3"/>
</dbReference>
<evidence type="ECO:0000259" key="11">
    <source>
        <dbReference type="PROSITE" id="PS50887"/>
    </source>
</evidence>
<evidence type="ECO:0000259" key="9">
    <source>
        <dbReference type="PROSITE" id="PS50112"/>
    </source>
</evidence>
<sequence length="653" mass="71281">MFGRESQDPLTANIRSLVAALVVSAVAVTIIAASATTIVDHRTTRVHAERELDQRILLVAEHVRAVIQTDVMLLGRVADHFAGRPLPAFLEADADRKALRAMLKEAGGVDSIWVYDEYGDAVLSTTEERHGRFNVADREYFQATRAGERLFVSPLIWGRVTGGFFIVVARRLEDSSGAFRGVAMVGVPADRFPDFYRRIAGDEKASLAVRKLNGDVVVRTPLPIAEPPKGWPKDSYVRERLTEEAGVYERTSVIDGIGRLYAFRRLDPEGLVVIAGRPLDALFAPWWSRTLLVWGLGGGGVALSLALSVLVLRAARREADALRDALRAVRESEERFDMAVAATADGIWDWDLRTNRVRRTARMKALYGLADHEMGDDSQEFWDLLHPDDGPVLRAAVQAHLERRSEQVEAECRVRHKDGSWRWLFVRGRAQFGADGEPLRMVGMMTDVTERRERELLVQAAHRAAEAEKERARHAANHDPLTGLPNRAYLTERLTALTGAAVPDGARQAVMLLDLDDFKAVNDTLGHPAGDELLRIVADRLRSCLRDGDFVARLGGDEFAVVVPAACGTACGTLALAERIVATVGQGAVIAGRPVRVGCSAGVSVWAAAALEPEEAIRQADVALYEAKRTGKNRVVLQGCGDASHPACGSGAA</sequence>
<geneLocation type="plasmid" evidence="12">
    <name>p2</name>
</geneLocation>
<feature type="transmembrane region" description="Helical" evidence="8">
    <location>
        <begin position="12"/>
        <end position="35"/>
    </location>
</feature>
<keyword evidence="2" id="KW-0597">Phosphoprotein</keyword>
<dbReference type="FunFam" id="3.30.70.270:FF:000001">
    <property type="entry name" value="Diguanylate cyclase domain protein"/>
    <property type="match status" value="1"/>
</dbReference>
<accession>A0A4D8QAN2</accession>
<dbReference type="Proteomes" id="UP000298596">
    <property type="component" value="Plasmid p2"/>
</dbReference>
<evidence type="ECO:0000313" key="12">
    <source>
        <dbReference type="EMBL" id="QCO05906.1"/>
    </source>
</evidence>
<dbReference type="InterPro" id="IPR029787">
    <property type="entry name" value="Nucleotide_cyclase"/>
</dbReference>
<dbReference type="InterPro" id="IPR013655">
    <property type="entry name" value="PAS_fold_3"/>
</dbReference>
<dbReference type="SMART" id="SM00267">
    <property type="entry name" value="GGDEF"/>
    <property type="match status" value="1"/>
</dbReference>
<dbReference type="NCBIfam" id="TIGR00229">
    <property type="entry name" value="sensory_box"/>
    <property type="match status" value="1"/>
</dbReference>
<name>A0A4D8QAN2_AZOBR</name>
<feature type="transmembrane region" description="Helical" evidence="8">
    <location>
        <begin position="291"/>
        <end position="312"/>
    </location>
</feature>
<dbReference type="Pfam" id="PF00990">
    <property type="entry name" value="GGDEF"/>
    <property type="match status" value="1"/>
</dbReference>
<dbReference type="PANTHER" id="PTHR44757">
    <property type="entry name" value="DIGUANYLATE CYCLASE DGCP"/>
    <property type="match status" value="1"/>
</dbReference>
<keyword evidence="4" id="KW-0547">Nucleotide-binding</keyword>
<evidence type="ECO:0000256" key="2">
    <source>
        <dbReference type="ARBA" id="ARBA00022553"/>
    </source>
</evidence>
<keyword evidence="8" id="KW-1133">Transmembrane helix</keyword>
<dbReference type="Pfam" id="PF08447">
    <property type="entry name" value="PAS_3"/>
    <property type="match status" value="1"/>
</dbReference>
<reference evidence="12 13" key="1">
    <citation type="submission" date="2018-09" db="EMBL/GenBank/DDBJ databases">
        <title>Whole genome based analysis of evolution and adaptive divergence in Indian and Brazilian strains of Azospirillum brasilense.</title>
        <authorList>
            <person name="Singh C."/>
            <person name="Tripathi A.K."/>
        </authorList>
    </citation>
    <scope>NUCLEOTIDE SEQUENCE [LARGE SCALE GENOMIC DNA]</scope>
    <source>
        <strain evidence="12 13">MTCC4036</strain>
        <plasmid evidence="12 13">p2</plasmid>
    </source>
</reference>
<dbReference type="InterPro" id="IPR029151">
    <property type="entry name" value="Sensor-like_sf"/>
</dbReference>
<dbReference type="SMART" id="SM00091">
    <property type="entry name" value="PAS"/>
    <property type="match status" value="1"/>
</dbReference>
<protein>
    <submittedName>
        <fullName evidence="12">Diguanylate cyclase</fullName>
    </submittedName>
</protein>
<feature type="domain" description="GGDEF" evidence="11">
    <location>
        <begin position="506"/>
        <end position="640"/>
    </location>
</feature>
<keyword evidence="8" id="KW-0812">Transmembrane</keyword>
<keyword evidence="7" id="KW-0902">Two-component regulatory system</keyword>
<dbReference type="InterPro" id="IPR000014">
    <property type="entry name" value="PAS"/>
</dbReference>
<dbReference type="CDD" id="cd00130">
    <property type="entry name" value="PAS"/>
    <property type="match status" value="1"/>
</dbReference>
<dbReference type="InterPro" id="IPR000700">
    <property type="entry name" value="PAS-assoc_C"/>
</dbReference>
<dbReference type="PANTHER" id="PTHR44757:SF2">
    <property type="entry name" value="BIOFILM ARCHITECTURE MAINTENANCE PROTEIN MBAA"/>
    <property type="match status" value="1"/>
</dbReference>
<evidence type="ECO:0000259" key="10">
    <source>
        <dbReference type="PROSITE" id="PS50113"/>
    </source>
</evidence>
<feature type="domain" description="PAC" evidence="10">
    <location>
        <begin position="408"/>
        <end position="460"/>
    </location>
</feature>
<dbReference type="CDD" id="cd01949">
    <property type="entry name" value="GGDEF"/>
    <property type="match status" value="1"/>
</dbReference>
<dbReference type="AlphaFoldDB" id="A0A4D8QAN2"/>
<evidence type="ECO:0000256" key="4">
    <source>
        <dbReference type="ARBA" id="ARBA00022741"/>
    </source>
</evidence>
<dbReference type="InterPro" id="IPR054327">
    <property type="entry name" value="His-kinase-like_sensor"/>
</dbReference>
<gene>
    <name evidence="12" type="ORF">D3867_29010</name>
</gene>
<evidence type="ECO:0000256" key="3">
    <source>
        <dbReference type="ARBA" id="ARBA00022679"/>
    </source>
</evidence>
<dbReference type="InterPro" id="IPR000160">
    <property type="entry name" value="GGDEF_dom"/>
</dbReference>
<proteinExistence type="predicted"/>
<dbReference type="CDD" id="cd12914">
    <property type="entry name" value="PDC1_DGC_like"/>
    <property type="match status" value="1"/>
</dbReference>
<organism evidence="12 13">
    <name type="scientific">Azospirillum brasilense</name>
    <dbReference type="NCBI Taxonomy" id="192"/>
    <lineage>
        <taxon>Bacteria</taxon>
        <taxon>Pseudomonadati</taxon>
        <taxon>Pseudomonadota</taxon>
        <taxon>Alphaproteobacteria</taxon>
        <taxon>Rhodospirillales</taxon>
        <taxon>Azospirillaceae</taxon>
        <taxon>Azospirillum</taxon>
    </lineage>
</organism>
<dbReference type="InterPro" id="IPR035965">
    <property type="entry name" value="PAS-like_dom_sf"/>
</dbReference>
<dbReference type="GO" id="GO:0016020">
    <property type="term" value="C:membrane"/>
    <property type="evidence" value="ECO:0007669"/>
    <property type="project" value="UniProtKB-SubCell"/>
</dbReference>
<keyword evidence="6" id="KW-0067">ATP-binding</keyword>
<dbReference type="PROSITE" id="PS50113">
    <property type="entry name" value="PAC"/>
    <property type="match status" value="1"/>
</dbReference>
<dbReference type="PROSITE" id="PS50887">
    <property type="entry name" value="GGDEF"/>
    <property type="match status" value="1"/>
</dbReference>
<dbReference type="SUPFAM" id="SSF55785">
    <property type="entry name" value="PYP-like sensor domain (PAS domain)"/>
    <property type="match status" value="1"/>
</dbReference>
<dbReference type="EMBL" id="CP032332">
    <property type="protein sequence ID" value="QCO05906.1"/>
    <property type="molecule type" value="Genomic_DNA"/>
</dbReference>
<keyword evidence="12" id="KW-0614">Plasmid</keyword>
<keyword evidence="3" id="KW-0808">Transferase</keyword>
<keyword evidence="5" id="KW-0418">Kinase</keyword>
<comment type="subcellular location">
    <subcellularLocation>
        <location evidence="1">Membrane</location>
    </subcellularLocation>
</comment>
<dbReference type="NCBIfam" id="TIGR00254">
    <property type="entry name" value="GGDEF"/>
    <property type="match status" value="1"/>
</dbReference>
<dbReference type="GO" id="GO:0016301">
    <property type="term" value="F:kinase activity"/>
    <property type="evidence" value="ECO:0007669"/>
    <property type="project" value="UniProtKB-KW"/>
</dbReference>
<dbReference type="InterPro" id="IPR001610">
    <property type="entry name" value="PAC"/>
</dbReference>
<dbReference type="InterPro" id="IPR043128">
    <property type="entry name" value="Rev_trsase/Diguanyl_cyclase"/>
</dbReference>
<evidence type="ECO:0000256" key="1">
    <source>
        <dbReference type="ARBA" id="ARBA00004370"/>
    </source>
</evidence>
<dbReference type="SUPFAM" id="SSF103190">
    <property type="entry name" value="Sensory domain-like"/>
    <property type="match status" value="1"/>
</dbReference>
<keyword evidence="8" id="KW-0472">Membrane</keyword>
<dbReference type="SMART" id="SM00086">
    <property type="entry name" value="PAC"/>
    <property type="match status" value="1"/>
</dbReference>
<evidence type="ECO:0000256" key="6">
    <source>
        <dbReference type="ARBA" id="ARBA00022840"/>
    </source>
</evidence>
<dbReference type="GO" id="GO:0000160">
    <property type="term" value="P:phosphorelay signal transduction system"/>
    <property type="evidence" value="ECO:0007669"/>
    <property type="project" value="UniProtKB-KW"/>
</dbReference>
<dbReference type="PROSITE" id="PS50112">
    <property type="entry name" value="PAS"/>
    <property type="match status" value="1"/>
</dbReference>
<dbReference type="CDD" id="cd12915">
    <property type="entry name" value="PDC2_DGC_like"/>
    <property type="match status" value="1"/>
</dbReference>
<dbReference type="InterPro" id="IPR052155">
    <property type="entry name" value="Biofilm_reg_signaling"/>
</dbReference>
<dbReference type="GO" id="GO:0005524">
    <property type="term" value="F:ATP binding"/>
    <property type="evidence" value="ECO:0007669"/>
    <property type="project" value="UniProtKB-KW"/>
</dbReference>
<feature type="domain" description="PAS" evidence="9">
    <location>
        <begin position="332"/>
        <end position="404"/>
    </location>
</feature>
<evidence type="ECO:0000256" key="5">
    <source>
        <dbReference type="ARBA" id="ARBA00022777"/>
    </source>
</evidence>
<evidence type="ECO:0000256" key="8">
    <source>
        <dbReference type="SAM" id="Phobius"/>
    </source>
</evidence>